<dbReference type="InterPro" id="IPR006093">
    <property type="entry name" value="Oxy_OxRdtase_FAD_BS"/>
</dbReference>
<gene>
    <name evidence="12" type="primary">ALO1</name>
    <name evidence="12" type="ORF">LTR77_010631</name>
</gene>
<keyword evidence="5 9" id="KW-0285">Flavoprotein</keyword>
<dbReference type="InterPro" id="IPR010031">
    <property type="entry name" value="FAD_lactone_oxidase-like"/>
</dbReference>
<dbReference type="PANTHER" id="PTHR43762">
    <property type="entry name" value="L-GULONOLACTONE OXIDASE"/>
    <property type="match status" value="1"/>
</dbReference>
<comment type="pathway">
    <text evidence="2 9">Cofactor biosynthesis; D-erythroascorbate biosynthesis; dehydro-D-arabinono-1,4-lactone from D-arabinose: step 2/2.</text>
</comment>
<feature type="domain" description="FAD-binding PCMH-type" evidence="11">
    <location>
        <begin position="33"/>
        <end position="203"/>
    </location>
</feature>
<keyword evidence="9" id="KW-0496">Mitochondrion</keyword>
<keyword evidence="13" id="KW-1185">Reference proteome</keyword>
<comment type="catalytic activity">
    <reaction evidence="9">
        <text>D-arabinono-1,4-lactone + O2 = dehydro-D-arabinono-1,4-lactone + H2O2 + H(+)</text>
        <dbReference type="Rhea" id="RHEA:23756"/>
        <dbReference type="ChEBI" id="CHEBI:15378"/>
        <dbReference type="ChEBI" id="CHEBI:15379"/>
        <dbReference type="ChEBI" id="CHEBI:16240"/>
        <dbReference type="ChEBI" id="CHEBI:16292"/>
        <dbReference type="ChEBI" id="CHEBI:58277"/>
        <dbReference type="EC" id="1.1.3.37"/>
    </reaction>
</comment>
<evidence type="ECO:0000256" key="4">
    <source>
        <dbReference type="ARBA" id="ARBA00013136"/>
    </source>
</evidence>
<evidence type="ECO:0000256" key="1">
    <source>
        <dbReference type="ARBA" id="ARBA00001974"/>
    </source>
</evidence>
<dbReference type="Gene3D" id="3.30.465.10">
    <property type="match status" value="1"/>
</dbReference>
<evidence type="ECO:0000256" key="5">
    <source>
        <dbReference type="ARBA" id="ARBA00022630"/>
    </source>
</evidence>
<dbReference type="InterPro" id="IPR036318">
    <property type="entry name" value="FAD-bd_PCMH-like_sf"/>
</dbReference>
<dbReference type="Proteomes" id="UP001337655">
    <property type="component" value="Unassembled WGS sequence"/>
</dbReference>
<name>A0AAV9NV60_9PEZI</name>
<dbReference type="InterPro" id="IPR030654">
    <property type="entry name" value="Sugar_lactone_oxidase"/>
</dbReference>
<evidence type="ECO:0000256" key="7">
    <source>
        <dbReference type="ARBA" id="ARBA00023002"/>
    </source>
</evidence>
<evidence type="ECO:0000313" key="12">
    <source>
        <dbReference type="EMBL" id="KAK5163449.1"/>
    </source>
</evidence>
<dbReference type="GeneID" id="89931956"/>
<reference evidence="12 13" key="1">
    <citation type="submission" date="2023-08" db="EMBL/GenBank/DDBJ databases">
        <title>Black Yeasts Isolated from many extreme environments.</title>
        <authorList>
            <person name="Coleine C."/>
            <person name="Stajich J.E."/>
            <person name="Selbmann L."/>
        </authorList>
    </citation>
    <scope>NUCLEOTIDE SEQUENCE [LARGE SCALE GENOMIC DNA]</scope>
    <source>
        <strain evidence="12 13">CCFEE 5935</strain>
    </source>
</reference>
<comment type="subcellular location">
    <subcellularLocation>
        <location evidence="9">Mitochondrion membrane</location>
    </subcellularLocation>
</comment>
<sequence length="588" mass="66286">MDASIEREIAKTSPSTPFRATPNYIHKTWAKTFQSRPELYIRPQSLDEIQKVVTLARRCRRRIVVVGCGHSPSDLTCTSSWMVNLDDYSGVLKVDAQKKTLTVAAGIRIWQLNEEAAKYGLTVPNLGSIDAQSIVGAIATATHGSSLRHGILSENVRALRIVLANGQAVRCSAEQNPDLFRAALISLGALGIITEVEFQMVESCNVEWEQKLVGLDEILTRWQTDLWTQKEFTRVWWMPYMKRAIIWSADKTTKERRAPEETWYGGSVGFHTYHNLLWLSNYIPWILPAVEWFVFGMQYGFSTGNATTAVEEIRDGLLMNCLYSQFVNEWAIPLSKGPEAISRLSAWINGEAGSDIPFSSKGLWVHCPIEVRVSDSTYRASPRPFLDNTCADGPTLYLNATLYRPYLQDPPCRDRYYEAFEYLMRELGGKPHYAKNFSYTNAEYLQQAFGSDLEKWKGIRNEADPEGMFLGEWHHRALGLGERSEFSHQEREVSRSKAPNGGQVWMGEISSARSRPTETEAELFETKESKAESPSASSSGESFDMMHGAEAEKSTVFDALAKEGEEEGFRYHPGAKETVTGTTVFHKM</sequence>
<dbReference type="InterPro" id="IPR016166">
    <property type="entry name" value="FAD-bd_PCMH"/>
</dbReference>
<dbReference type="GO" id="GO:0071949">
    <property type="term" value="F:FAD binding"/>
    <property type="evidence" value="ECO:0007669"/>
    <property type="project" value="UniProtKB-UniRule"/>
</dbReference>
<evidence type="ECO:0000256" key="8">
    <source>
        <dbReference type="ARBA" id="ARBA00033418"/>
    </source>
</evidence>
<comment type="similarity">
    <text evidence="3 9">Belongs to the oxygen-dependent FAD-linked oxidoreductase family.</text>
</comment>
<protein>
    <recommendedName>
        <fullName evidence="4 9">D-arabinono-1,4-lactone oxidase</fullName>
        <shortName evidence="9">ALO</shortName>
        <ecNumber evidence="4 9">1.1.3.37</ecNumber>
    </recommendedName>
    <alternativeName>
        <fullName evidence="8 9">L-galactono-gamma-lactone oxidase</fullName>
    </alternativeName>
</protein>
<dbReference type="Pfam" id="PF01565">
    <property type="entry name" value="FAD_binding_4"/>
    <property type="match status" value="1"/>
</dbReference>
<dbReference type="EMBL" id="JAVRRT010000025">
    <property type="protein sequence ID" value="KAK5163449.1"/>
    <property type="molecule type" value="Genomic_DNA"/>
</dbReference>
<comment type="caution">
    <text evidence="12">The sequence shown here is derived from an EMBL/GenBank/DDBJ whole genome shotgun (WGS) entry which is preliminary data.</text>
</comment>
<comment type="cofactor">
    <cofactor evidence="1 9">
        <name>FAD</name>
        <dbReference type="ChEBI" id="CHEBI:57692"/>
    </cofactor>
</comment>
<accession>A0AAV9NV60</accession>
<dbReference type="GO" id="GO:0003885">
    <property type="term" value="F:D-arabinono-1,4-lactone oxidase activity"/>
    <property type="evidence" value="ECO:0007669"/>
    <property type="project" value="UniProtKB-UniRule"/>
</dbReference>
<feature type="compositionally biased region" description="Basic and acidic residues" evidence="10">
    <location>
        <begin position="484"/>
        <end position="495"/>
    </location>
</feature>
<evidence type="ECO:0000256" key="6">
    <source>
        <dbReference type="ARBA" id="ARBA00022827"/>
    </source>
</evidence>
<evidence type="ECO:0000313" key="13">
    <source>
        <dbReference type="Proteomes" id="UP001337655"/>
    </source>
</evidence>
<dbReference type="AlphaFoldDB" id="A0AAV9NV60"/>
<dbReference type="InterPro" id="IPR006094">
    <property type="entry name" value="Oxid_FAD_bind_N"/>
</dbReference>
<proteinExistence type="inferred from homology"/>
<evidence type="ECO:0000256" key="9">
    <source>
        <dbReference type="RuleBase" id="RU367158"/>
    </source>
</evidence>
<feature type="region of interest" description="Disordered" evidence="10">
    <location>
        <begin position="484"/>
        <end position="543"/>
    </location>
</feature>
<dbReference type="Gene3D" id="3.30.70.2520">
    <property type="match status" value="1"/>
</dbReference>
<dbReference type="NCBIfam" id="TIGR01678">
    <property type="entry name" value="FAD_lactone_ox"/>
    <property type="match status" value="1"/>
</dbReference>
<dbReference type="PANTHER" id="PTHR43762:SF1">
    <property type="entry name" value="D-ARABINONO-1,4-LACTONE OXIDASE"/>
    <property type="match status" value="1"/>
</dbReference>
<evidence type="ECO:0000256" key="3">
    <source>
        <dbReference type="ARBA" id="ARBA00005466"/>
    </source>
</evidence>
<dbReference type="EC" id="1.1.3.37" evidence="4 9"/>
<evidence type="ECO:0000256" key="2">
    <source>
        <dbReference type="ARBA" id="ARBA00005083"/>
    </source>
</evidence>
<dbReference type="PROSITE" id="PS00862">
    <property type="entry name" value="OX2_COVAL_FAD"/>
    <property type="match status" value="1"/>
</dbReference>
<dbReference type="SUPFAM" id="SSF56176">
    <property type="entry name" value="FAD-binding/transporter-associated domain-like"/>
    <property type="match status" value="1"/>
</dbReference>
<dbReference type="PROSITE" id="PS51387">
    <property type="entry name" value="FAD_PCMH"/>
    <property type="match status" value="1"/>
</dbReference>
<dbReference type="InterPro" id="IPR007173">
    <property type="entry name" value="ALO_C"/>
</dbReference>
<dbReference type="RefSeq" id="XP_064653926.1">
    <property type="nucleotide sequence ID" value="XM_064807848.1"/>
</dbReference>
<keyword evidence="6 9" id="KW-0274">FAD</keyword>
<dbReference type="Pfam" id="PF04030">
    <property type="entry name" value="ALO"/>
    <property type="match status" value="1"/>
</dbReference>
<keyword evidence="7 9" id="KW-0560">Oxidoreductase</keyword>
<feature type="compositionally biased region" description="Low complexity" evidence="10">
    <location>
        <begin position="532"/>
        <end position="542"/>
    </location>
</feature>
<evidence type="ECO:0000259" key="11">
    <source>
        <dbReference type="PROSITE" id="PS51387"/>
    </source>
</evidence>
<dbReference type="Gene3D" id="3.30.43.10">
    <property type="entry name" value="Uridine Diphospho-n-acetylenolpyruvylglucosamine Reductase, domain 2"/>
    <property type="match status" value="1"/>
</dbReference>
<dbReference type="InterPro" id="IPR016167">
    <property type="entry name" value="FAD-bd_PCMH_sub1"/>
</dbReference>
<organism evidence="12 13">
    <name type="scientific">Saxophila tyrrhenica</name>
    <dbReference type="NCBI Taxonomy" id="1690608"/>
    <lineage>
        <taxon>Eukaryota</taxon>
        <taxon>Fungi</taxon>
        <taxon>Dikarya</taxon>
        <taxon>Ascomycota</taxon>
        <taxon>Pezizomycotina</taxon>
        <taxon>Dothideomycetes</taxon>
        <taxon>Dothideomycetidae</taxon>
        <taxon>Mycosphaerellales</taxon>
        <taxon>Extremaceae</taxon>
        <taxon>Saxophila</taxon>
    </lineage>
</organism>
<evidence type="ECO:0000256" key="10">
    <source>
        <dbReference type="SAM" id="MobiDB-lite"/>
    </source>
</evidence>
<dbReference type="GO" id="GO:0031966">
    <property type="term" value="C:mitochondrial membrane"/>
    <property type="evidence" value="ECO:0007669"/>
    <property type="project" value="UniProtKB-SubCell"/>
</dbReference>
<dbReference type="InterPro" id="IPR016169">
    <property type="entry name" value="FAD-bd_PCMH_sub2"/>
</dbReference>